<dbReference type="EMBL" id="CAJPIZ010028329">
    <property type="protein sequence ID" value="CAG2119449.1"/>
    <property type="molecule type" value="Genomic_DNA"/>
</dbReference>
<dbReference type="EMBL" id="OC882904">
    <property type="protein sequence ID" value="CAD7643005.1"/>
    <property type="molecule type" value="Genomic_DNA"/>
</dbReference>
<dbReference type="InterPro" id="IPR043198">
    <property type="entry name" value="Cyclin/Ssn8"/>
</dbReference>
<evidence type="ECO:0000256" key="2">
    <source>
        <dbReference type="RuleBase" id="RU000383"/>
    </source>
</evidence>
<dbReference type="InterPro" id="IPR036915">
    <property type="entry name" value="Cyclin-like_sf"/>
</dbReference>
<sequence length="309" mass="34638">MRQKGTAFIKEMAETLKLLPIVSNTGIVYFHRFFTLRSFKVFDVNQISICSLFLAAKFEEQPIRKEDLIRTALFCRPPPNPSNRPKTEHLNREYRKQCDRLIANENEMLLTFGFDLMVIHSQSVIVNVSKSVINESVTTCAYRLAGDLLRLTTICLQYSHTFIACVSIYMSSHFLKTPITTNGSHNWCHLIDSNVRLEEVREVAAKFKPCVNALKYTIQSVTAAEKKRKRAYEETYSPESAYSSGSNTSPDDYSNPTTTAATAATTTTIKGVSMAPKVANRAVVSSAVSGGLKSRPNLCVSINTDRKRK</sequence>
<keyword evidence="6" id="KW-1185">Reference proteome</keyword>
<dbReference type="Gene3D" id="1.10.472.10">
    <property type="entry name" value="Cyclin-like"/>
    <property type="match status" value="2"/>
</dbReference>
<dbReference type="InterPro" id="IPR013763">
    <property type="entry name" value="Cyclin-like_dom"/>
</dbReference>
<reference evidence="5" key="1">
    <citation type="submission" date="2020-11" db="EMBL/GenBank/DDBJ databases">
        <authorList>
            <person name="Tran Van P."/>
        </authorList>
    </citation>
    <scope>NUCLEOTIDE SEQUENCE</scope>
</reference>
<dbReference type="Pfam" id="PF00134">
    <property type="entry name" value="Cyclin_N"/>
    <property type="match status" value="1"/>
</dbReference>
<evidence type="ECO:0000313" key="6">
    <source>
        <dbReference type="Proteomes" id="UP000759131"/>
    </source>
</evidence>
<protein>
    <recommendedName>
        <fullName evidence="4">Cyclin-like domain-containing protein</fullName>
    </recommendedName>
</protein>
<dbReference type="GO" id="GO:0016538">
    <property type="term" value="F:cyclin-dependent protein serine/threonine kinase regulator activity"/>
    <property type="evidence" value="ECO:0007669"/>
    <property type="project" value="InterPro"/>
</dbReference>
<organism evidence="5">
    <name type="scientific">Medioppia subpectinata</name>
    <dbReference type="NCBI Taxonomy" id="1979941"/>
    <lineage>
        <taxon>Eukaryota</taxon>
        <taxon>Metazoa</taxon>
        <taxon>Ecdysozoa</taxon>
        <taxon>Arthropoda</taxon>
        <taxon>Chelicerata</taxon>
        <taxon>Arachnida</taxon>
        <taxon>Acari</taxon>
        <taxon>Acariformes</taxon>
        <taxon>Sarcoptiformes</taxon>
        <taxon>Oribatida</taxon>
        <taxon>Brachypylina</taxon>
        <taxon>Oppioidea</taxon>
        <taxon>Oppiidae</taxon>
        <taxon>Medioppia</taxon>
    </lineage>
</organism>
<gene>
    <name evidence="5" type="ORF">OSB1V03_LOCUS19398</name>
</gene>
<dbReference type="Proteomes" id="UP000759131">
    <property type="component" value="Unassembled WGS sequence"/>
</dbReference>
<comment type="similarity">
    <text evidence="2">Belongs to the cyclin family.</text>
</comment>
<feature type="region of interest" description="Disordered" evidence="3">
    <location>
        <begin position="286"/>
        <end position="309"/>
    </location>
</feature>
<dbReference type="OrthoDB" id="6514464at2759"/>
<feature type="compositionally biased region" description="Polar residues" evidence="3">
    <location>
        <begin position="237"/>
        <end position="256"/>
    </location>
</feature>
<accession>A0A7R9LM23</accession>
<evidence type="ECO:0000256" key="1">
    <source>
        <dbReference type="ARBA" id="ARBA00023127"/>
    </source>
</evidence>
<feature type="non-terminal residue" evidence="5">
    <location>
        <position position="309"/>
    </location>
</feature>
<evidence type="ECO:0000313" key="5">
    <source>
        <dbReference type="EMBL" id="CAD7643005.1"/>
    </source>
</evidence>
<dbReference type="PANTHER" id="PTHR10026">
    <property type="entry name" value="CYCLIN"/>
    <property type="match status" value="1"/>
</dbReference>
<proteinExistence type="inferred from homology"/>
<dbReference type="GO" id="GO:0006357">
    <property type="term" value="P:regulation of transcription by RNA polymerase II"/>
    <property type="evidence" value="ECO:0007669"/>
    <property type="project" value="InterPro"/>
</dbReference>
<feature type="region of interest" description="Disordered" evidence="3">
    <location>
        <begin position="232"/>
        <end position="258"/>
    </location>
</feature>
<keyword evidence="1 2" id="KW-0195">Cyclin</keyword>
<dbReference type="SUPFAM" id="SSF47954">
    <property type="entry name" value="Cyclin-like"/>
    <property type="match status" value="2"/>
</dbReference>
<dbReference type="AlphaFoldDB" id="A0A7R9LM23"/>
<name>A0A7R9LM23_9ACAR</name>
<dbReference type="SMART" id="SM00385">
    <property type="entry name" value="CYCLIN"/>
    <property type="match status" value="1"/>
</dbReference>
<dbReference type="InterPro" id="IPR006671">
    <property type="entry name" value="Cyclin_N"/>
</dbReference>
<evidence type="ECO:0000259" key="4">
    <source>
        <dbReference type="SMART" id="SM00385"/>
    </source>
</evidence>
<evidence type="ECO:0000256" key="3">
    <source>
        <dbReference type="SAM" id="MobiDB-lite"/>
    </source>
</evidence>
<feature type="domain" description="Cyclin-like" evidence="4">
    <location>
        <begin position="7"/>
        <end position="110"/>
    </location>
</feature>
<dbReference type="Pfam" id="PF21797">
    <property type="entry name" value="CycT2-like_C"/>
    <property type="match status" value="1"/>
</dbReference>